<evidence type="ECO:0000256" key="4">
    <source>
        <dbReference type="ARBA" id="ARBA00022989"/>
    </source>
</evidence>
<feature type="transmembrane region" description="Helical" evidence="6">
    <location>
        <begin position="138"/>
        <end position="158"/>
    </location>
</feature>
<dbReference type="GO" id="GO:0048280">
    <property type="term" value="P:vesicle fusion with Golgi apparatus"/>
    <property type="evidence" value="ECO:0007669"/>
    <property type="project" value="TreeGrafter"/>
</dbReference>
<dbReference type="AlphaFoldDB" id="A0A0L9U8A9"/>
<dbReference type="GO" id="GO:0006888">
    <property type="term" value="P:endoplasmic reticulum to Golgi vesicle-mediated transport"/>
    <property type="evidence" value="ECO:0007669"/>
    <property type="project" value="InterPro"/>
</dbReference>
<evidence type="ECO:0000259" key="8">
    <source>
        <dbReference type="Pfam" id="PF04893"/>
    </source>
</evidence>
<comment type="subcellular location">
    <subcellularLocation>
        <location evidence="6">Golgi apparatus membrane</location>
        <topology evidence="6">Multi-pass membrane protein</topology>
    </subcellularLocation>
    <subcellularLocation>
        <location evidence="1">Membrane</location>
        <topology evidence="1">Multi-pass membrane protein</topology>
    </subcellularLocation>
</comment>
<name>A0A0L9U8A9_PHAAN</name>
<evidence type="ECO:0000256" key="2">
    <source>
        <dbReference type="ARBA" id="ARBA00010596"/>
    </source>
</evidence>
<reference evidence="10" key="2">
    <citation type="submission" date="2015-02" db="EMBL/GenBank/DDBJ databases">
        <authorList>
            <person name="Chooi Y.-H."/>
        </authorList>
    </citation>
    <scope>NUCLEOTIDE SEQUENCE</scope>
    <source>
        <tissue evidence="10">Seedling</tissue>
    </source>
</reference>
<dbReference type="Gramene" id="KOM39035">
    <property type="protein sequence ID" value="KOM39035"/>
    <property type="gene ID" value="LR48_Vigan03g241700"/>
</dbReference>
<dbReference type="PANTHER" id="PTHR21236:SF28">
    <property type="entry name" value="PROTEIN YIP"/>
    <property type="match status" value="1"/>
</dbReference>
<feature type="region of interest" description="Disordered" evidence="7">
    <location>
        <begin position="1"/>
        <end position="33"/>
    </location>
</feature>
<evidence type="ECO:0000313" key="9">
    <source>
        <dbReference type="EMBL" id="KAG2406182.1"/>
    </source>
</evidence>
<reference evidence="9 12" key="3">
    <citation type="submission" date="2020-05" db="EMBL/GenBank/DDBJ databases">
        <title>Vigna angularis (adzuki bean) Var. LongXiaoDou No. 4 denovo assembly.</title>
        <authorList>
            <person name="Xiang H."/>
        </authorList>
    </citation>
    <scope>NUCLEOTIDE SEQUENCE [LARGE SCALE GENOMIC DNA]</scope>
    <source>
        <tissue evidence="9">Leaf</tissue>
    </source>
</reference>
<evidence type="ECO:0000256" key="1">
    <source>
        <dbReference type="ARBA" id="ARBA00004141"/>
    </source>
</evidence>
<dbReference type="STRING" id="3914.A0A0L9U8A9"/>
<dbReference type="KEGG" id="var:108326968"/>
<evidence type="ECO:0000256" key="3">
    <source>
        <dbReference type="ARBA" id="ARBA00022692"/>
    </source>
</evidence>
<dbReference type="Pfam" id="PF04893">
    <property type="entry name" value="Yip1"/>
    <property type="match status" value="1"/>
</dbReference>
<dbReference type="Proteomes" id="UP000053144">
    <property type="component" value="Chromosome 3"/>
</dbReference>
<accession>A0A0L9U8A9</accession>
<organism evidence="10 11">
    <name type="scientific">Phaseolus angularis</name>
    <name type="common">Azuki bean</name>
    <name type="synonym">Vigna angularis</name>
    <dbReference type="NCBI Taxonomy" id="3914"/>
    <lineage>
        <taxon>Eukaryota</taxon>
        <taxon>Viridiplantae</taxon>
        <taxon>Streptophyta</taxon>
        <taxon>Embryophyta</taxon>
        <taxon>Tracheophyta</taxon>
        <taxon>Spermatophyta</taxon>
        <taxon>Magnoliopsida</taxon>
        <taxon>eudicotyledons</taxon>
        <taxon>Gunneridae</taxon>
        <taxon>Pentapetalae</taxon>
        <taxon>rosids</taxon>
        <taxon>fabids</taxon>
        <taxon>Fabales</taxon>
        <taxon>Fabaceae</taxon>
        <taxon>Papilionoideae</taxon>
        <taxon>50 kb inversion clade</taxon>
        <taxon>NPAAA clade</taxon>
        <taxon>indigoferoid/millettioid clade</taxon>
        <taxon>Phaseoleae</taxon>
        <taxon>Vigna</taxon>
    </lineage>
</organism>
<sequence length="248" mass="26602">MANKEFKVPPVAFPSAGNPGGAAPNIQQRRMPAPPFQPNSGIPFMSFDIGSATASTSSGPIYTGPSIGGGGSANFDDEEPLLDELGIHPDQIWSKIRSVLNPFRVNHTVHKDSDLSGPILLYMSFCLFQLLAGKIQFGVILGWIVVSSIFLYFVFNMLAGRTGNLDLHTCTSVVGYCMLPVVIFSALSLFLPVDGVIRLSVAAIFVLWATRASTGLVVSLADGGDEHRGLIAYASFLIYTLFSLLVIF</sequence>
<evidence type="ECO:0000256" key="7">
    <source>
        <dbReference type="SAM" id="MobiDB-lite"/>
    </source>
</evidence>
<protein>
    <recommendedName>
        <fullName evidence="6">Protein YIP</fullName>
    </recommendedName>
</protein>
<evidence type="ECO:0000313" key="11">
    <source>
        <dbReference type="Proteomes" id="UP000053144"/>
    </source>
</evidence>
<proteinExistence type="inferred from homology"/>
<dbReference type="Proteomes" id="UP000743370">
    <property type="component" value="Unassembled WGS sequence"/>
</dbReference>
<dbReference type="InterPro" id="IPR006977">
    <property type="entry name" value="Yip1_dom"/>
</dbReference>
<gene>
    <name evidence="9" type="ORF">HKW66_Vig0054380</name>
    <name evidence="10" type="ORF">LR48_Vigan03g241700</name>
</gene>
<dbReference type="GO" id="GO:0000139">
    <property type="term" value="C:Golgi membrane"/>
    <property type="evidence" value="ECO:0007669"/>
    <property type="project" value="UniProtKB-SubCell"/>
</dbReference>
<keyword evidence="5 6" id="KW-0472">Membrane</keyword>
<comment type="similarity">
    <text evidence="2 6">Belongs to the YIP1 family.</text>
</comment>
<feature type="transmembrane region" description="Helical" evidence="6">
    <location>
        <begin position="170"/>
        <end position="191"/>
    </location>
</feature>
<comment type="caution">
    <text evidence="6">Lacks conserved residue(s) required for the propagation of feature annotation.</text>
</comment>
<dbReference type="InterPro" id="IPR045231">
    <property type="entry name" value="Yip1/4-like"/>
</dbReference>
<reference evidence="11" key="1">
    <citation type="journal article" date="2015" name="Proc. Natl. Acad. Sci. U.S.A.">
        <title>Genome sequencing of adzuki bean (Vigna angularis) provides insight into high starch and low fat accumulation and domestication.</title>
        <authorList>
            <person name="Yang K."/>
            <person name="Tian Z."/>
            <person name="Chen C."/>
            <person name="Luo L."/>
            <person name="Zhao B."/>
            <person name="Wang Z."/>
            <person name="Yu L."/>
            <person name="Li Y."/>
            <person name="Sun Y."/>
            <person name="Li W."/>
            <person name="Chen Y."/>
            <person name="Li Y."/>
            <person name="Zhang Y."/>
            <person name="Ai D."/>
            <person name="Zhao J."/>
            <person name="Shang C."/>
            <person name="Ma Y."/>
            <person name="Wu B."/>
            <person name="Wang M."/>
            <person name="Gao L."/>
            <person name="Sun D."/>
            <person name="Zhang P."/>
            <person name="Guo F."/>
            <person name="Wang W."/>
            <person name="Li Y."/>
            <person name="Wang J."/>
            <person name="Varshney R.K."/>
            <person name="Wang J."/>
            <person name="Ling H.Q."/>
            <person name="Wan P."/>
        </authorList>
    </citation>
    <scope>NUCLEOTIDE SEQUENCE</scope>
    <source>
        <strain evidence="11">cv. Jingnong 6</strain>
    </source>
</reference>
<evidence type="ECO:0000313" key="10">
    <source>
        <dbReference type="EMBL" id="KOM39035.1"/>
    </source>
</evidence>
<evidence type="ECO:0000313" key="12">
    <source>
        <dbReference type="Proteomes" id="UP000743370"/>
    </source>
</evidence>
<dbReference type="EMBL" id="CM003373">
    <property type="protein sequence ID" value="KOM39035.1"/>
    <property type="molecule type" value="Genomic_DNA"/>
</dbReference>
<evidence type="ECO:0000256" key="6">
    <source>
        <dbReference type="RuleBase" id="RU361264"/>
    </source>
</evidence>
<keyword evidence="4 6" id="KW-1133">Transmembrane helix</keyword>
<dbReference type="OMA" id="GYTGQFF"/>
<dbReference type="OrthoDB" id="440385at2759"/>
<dbReference type="PANTHER" id="PTHR21236">
    <property type="entry name" value="GOLGI MEMBRANE PROTEIN YIP1"/>
    <property type="match status" value="1"/>
</dbReference>
<keyword evidence="3 6" id="KW-0812">Transmembrane</keyword>
<evidence type="ECO:0000256" key="5">
    <source>
        <dbReference type="ARBA" id="ARBA00023136"/>
    </source>
</evidence>
<feature type="transmembrane region" description="Helical" evidence="6">
    <location>
        <begin position="230"/>
        <end position="247"/>
    </location>
</feature>
<feature type="transmembrane region" description="Helical" evidence="6">
    <location>
        <begin position="197"/>
        <end position="218"/>
    </location>
</feature>
<dbReference type="GO" id="GO:0005802">
    <property type="term" value="C:trans-Golgi network"/>
    <property type="evidence" value="ECO:0007669"/>
    <property type="project" value="TreeGrafter"/>
</dbReference>
<feature type="domain" description="Yip1" evidence="8">
    <location>
        <begin position="99"/>
        <end position="246"/>
    </location>
</feature>
<dbReference type="EMBL" id="JABFOF010000002">
    <property type="protein sequence ID" value="KAG2406182.1"/>
    <property type="molecule type" value="Genomic_DNA"/>
</dbReference>